<feature type="compositionally biased region" description="Basic and acidic residues" evidence="1">
    <location>
        <begin position="1"/>
        <end position="11"/>
    </location>
</feature>
<accession>A0A2G8JHD6</accession>
<gene>
    <name evidence="3" type="ORF">BSL78_28016</name>
</gene>
<evidence type="ECO:0000313" key="4">
    <source>
        <dbReference type="Proteomes" id="UP000230750"/>
    </source>
</evidence>
<keyword evidence="2" id="KW-0472">Membrane</keyword>
<feature type="transmembrane region" description="Helical" evidence="2">
    <location>
        <begin position="64"/>
        <end position="84"/>
    </location>
</feature>
<protein>
    <submittedName>
        <fullName evidence="3">Uncharacterized protein</fullName>
    </submittedName>
</protein>
<evidence type="ECO:0000313" key="3">
    <source>
        <dbReference type="EMBL" id="PIK35157.1"/>
    </source>
</evidence>
<dbReference type="AlphaFoldDB" id="A0A2G8JHD6"/>
<comment type="caution">
    <text evidence="3">The sequence shown here is derived from an EMBL/GenBank/DDBJ whole genome shotgun (WGS) entry which is preliminary data.</text>
</comment>
<evidence type="ECO:0000256" key="2">
    <source>
        <dbReference type="SAM" id="Phobius"/>
    </source>
</evidence>
<reference evidence="3 4" key="1">
    <citation type="journal article" date="2017" name="PLoS Biol.">
        <title>The sea cucumber genome provides insights into morphological evolution and visceral regeneration.</title>
        <authorList>
            <person name="Zhang X."/>
            <person name="Sun L."/>
            <person name="Yuan J."/>
            <person name="Sun Y."/>
            <person name="Gao Y."/>
            <person name="Zhang L."/>
            <person name="Li S."/>
            <person name="Dai H."/>
            <person name="Hamel J.F."/>
            <person name="Liu C."/>
            <person name="Yu Y."/>
            <person name="Liu S."/>
            <person name="Lin W."/>
            <person name="Guo K."/>
            <person name="Jin S."/>
            <person name="Xu P."/>
            <person name="Storey K.B."/>
            <person name="Huan P."/>
            <person name="Zhang T."/>
            <person name="Zhou Y."/>
            <person name="Zhang J."/>
            <person name="Lin C."/>
            <person name="Li X."/>
            <person name="Xing L."/>
            <person name="Huo D."/>
            <person name="Sun M."/>
            <person name="Wang L."/>
            <person name="Mercier A."/>
            <person name="Li F."/>
            <person name="Yang H."/>
            <person name="Xiang J."/>
        </authorList>
    </citation>
    <scope>NUCLEOTIDE SEQUENCE [LARGE SCALE GENOMIC DNA]</scope>
    <source>
        <strain evidence="3">Shaxun</strain>
        <tissue evidence="3">Muscle</tissue>
    </source>
</reference>
<keyword evidence="2" id="KW-0812">Transmembrane</keyword>
<dbReference type="EMBL" id="MRZV01001970">
    <property type="protein sequence ID" value="PIK35157.1"/>
    <property type="molecule type" value="Genomic_DNA"/>
</dbReference>
<evidence type="ECO:0000256" key="1">
    <source>
        <dbReference type="SAM" id="MobiDB-lite"/>
    </source>
</evidence>
<sequence>MFECPSERDSSPPRPASGSPEPKKDLSSLTGDVGALNDAITKLKNENETLKAGMWKQQQEPSSSFGVMTIIFIVLALILGVLVGKMVL</sequence>
<keyword evidence="4" id="KW-1185">Reference proteome</keyword>
<dbReference type="Proteomes" id="UP000230750">
    <property type="component" value="Unassembled WGS sequence"/>
</dbReference>
<keyword evidence="2" id="KW-1133">Transmembrane helix</keyword>
<proteinExistence type="predicted"/>
<feature type="region of interest" description="Disordered" evidence="1">
    <location>
        <begin position="1"/>
        <end position="30"/>
    </location>
</feature>
<organism evidence="3 4">
    <name type="scientific">Stichopus japonicus</name>
    <name type="common">Sea cucumber</name>
    <dbReference type="NCBI Taxonomy" id="307972"/>
    <lineage>
        <taxon>Eukaryota</taxon>
        <taxon>Metazoa</taxon>
        <taxon>Echinodermata</taxon>
        <taxon>Eleutherozoa</taxon>
        <taxon>Echinozoa</taxon>
        <taxon>Holothuroidea</taxon>
        <taxon>Aspidochirotacea</taxon>
        <taxon>Aspidochirotida</taxon>
        <taxon>Stichopodidae</taxon>
        <taxon>Apostichopus</taxon>
    </lineage>
</organism>
<name>A0A2G8JHD6_STIJA</name>